<dbReference type="InterPro" id="IPR032710">
    <property type="entry name" value="NTF2-like_dom_sf"/>
</dbReference>
<dbReference type="GO" id="GO:0071555">
    <property type="term" value="P:cell wall organization"/>
    <property type="evidence" value="ECO:0007669"/>
    <property type="project" value="UniProtKB-UniRule"/>
</dbReference>
<dbReference type="GO" id="GO:0008360">
    <property type="term" value="P:regulation of cell shape"/>
    <property type="evidence" value="ECO:0007669"/>
    <property type="project" value="UniProtKB-UniRule"/>
</dbReference>
<dbReference type="CDD" id="cd16913">
    <property type="entry name" value="YkuD_like"/>
    <property type="match status" value="1"/>
</dbReference>
<dbReference type="InterPro" id="IPR038063">
    <property type="entry name" value="Transpep_catalytic_dom"/>
</dbReference>
<evidence type="ECO:0000256" key="4">
    <source>
        <dbReference type="ARBA" id="ARBA00022960"/>
    </source>
</evidence>
<dbReference type="Pfam" id="PF24125">
    <property type="entry name" value="Cds6_C"/>
    <property type="match status" value="2"/>
</dbReference>
<evidence type="ECO:0000256" key="8">
    <source>
        <dbReference type="SAM" id="SignalP"/>
    </source>
</evidence>
<evidence type="ECO:0000313" key="10">
    <source>
        <dbReference type="EMBL" id="KAB1442916.1"/>
    </source>
</evidence>
<dbReference type="GO" id="GO:0004180">
    <property type="term" value="F:carboxypeptidase activity"/>
    <property type="evidence" value="ECO:0007669"/>
    <property type="project" value="UniProtKB-ARBA"/>
</dbReference>
<protein>
    <submittedName>
        <fullName evidence="10">L,D-transpeptidase family protein</fullName>
    </submittedName>
</protein>
<accession>A0A6N6N4A7</accession>
<dbReference type="Gene3D" id="2.40.440.10">
    <property type="entry name" value="L,D-transpeptidase catalytic domain-like"/>
    <property type="match status" value="1"/>
</dbReference>
<keyword evidence="3" id="KW-0808">Transferase</keyword>
<comment type="pathway">
    <text evidence="1 7">Cell wall biogenesis; peptidoglycan biosynthesis.</text>
</comment>
<dbReference type="AlphaFoldDB" id="A0A6N6N4A7"/>
<comment type="similarity">
    <text evidence="2">Belongs to the YkuD family.</text>
</comment>
<dbReference type="InterPro" id="IPR056203">
    <property type="entry name" value="Cds6_C"/>
</dbReference>
<evidence type="ECO:0000256" key="2">
    <source>
        <dbReference type="ARBA" id="ARBA00005992"/>
    </source>
</evidence>
<dbReference type="EMBL" id="WAIE01000001">
    <property type="protein sequence ID" value="KAB1442916.1"/>
    <property type="molecule type" value="Genomic_DNA"/>
</dbReference>
<keyword evidence="4 7" id="KW-0133">Cell shape</keyword>
<keyword evidence="6 7" id="KW-0961">Cell wall biogenesis/degradation</keyword>
<feature type="chain" id="PRO_5026925588" evidence="8">
    <location>
        <begin position="19"/>
        <end position="418"/>
    </location>
</feature>
<feature type="signal peptide" evidence="8">
    <location>
        <begin position="1"/>
        <end position="18"/>
    </location>
</feature>
<dbReference type="Gene3D" id="3.10.450.50">
    <property type="match status" value="1"/>
</dbReference>
<dbReference type="InterPro" id="IPR005490">
    <property type="entry name" value="LD_TPept_cat_dom"/>
</dbReference>
<keyword evidence="11" id="KW-1185">Reference proteome</keyword>
<feature type="active site" description="Proton donor/acceptor" evidence="7">
    <location>
        <position position="127"/>
    </location>
</feature>
<reference evidence="10 11" key="1">
    <citation type="journal article" date="2017" name="Int. J. Syst. Evol. Microbiol.">
        <title>Desulfovibrio senegalensis sp. nov., a mesophilic sulfate reducer isolated from marine sediment.</title>
        <authorList>
            <person name="Thioye A."/>
            <person name="Gam Z.B.A."/>
            <person name="Mbengue M."/>
            <person name="Cayol J.L."/>
            <person name="Joseph-Bartoli M."/>
            <person name="Toure-Kane C."/>
            <person name="Labat M."/>
        </authorList>
    </citation>
    <scope>NUCLEOTIDE SEQUENCE [LARGE SCALE GENOMIC DNA]</scope>
    <source>
        <strain evidence="10 11">DSM 101509</strain>
    </source>
</reference>
<dbReference type="SUPFAM" id="SSF54427">
    <property type="entry name" value="NTF2-like"/>
    <property type="match status" value="1"/>
</dbReference>
<dbReference type="GO" id="GO:0009252">
    <property type="term" value="P:peptidoglycan biosynthetic process"/>
    <property type="evidence" value="ECO:0007669"/>
    <property type="project" value="UniProtKB-UniPathway"/>
</dbReference>
<evidence type="ECO:0000256" key="3">
    <source>
        <dbReference type="ARBA" id="ARBA00022679"/>
    </source>
</evidence>
<dbReference type="PROSITE" id="PS52029">
    <property type="entry name" value="LD_TPASE"/>
    <property type="match status" value="1"/>
</dbReference>
<dbReference type="CDD" id="cd00531">
    <property type="entry name" value="NTF2_like"/>
    <property type="match status" value="1"/>
</dbReference>
<comment type="caution">
    <text evidence="10">The sequence shown here is derived from an EMBL/GenBank/DDBJ whole genome shotgun (WGS) entry which is preliminary data.</text>
</comment>
<gene>
    <name evidence="10" type="ORF">F8A88_01175</name>
</gene>
<dbReference type="Pfam" id="PF03734">
    <property type="entry name" value="YkuD"/>
    <property type="match status" value="1"/>
</dbReference>
<keyword evidence="8" id="KW-0732">Signal</keyword>
<keyword evidence="5 7" id="KW-0573">Peptidoglycan synthesis</keyword>
<dbReference type="PANTHER" id="PTHR36699">
    <property type="entry name" value="LD-TRANSPEPTIDASE"/>
    <property type="match status" value="1"/>
</dbReference>
<evidence type="ECO:0000259" key="9">
    <source>
        <dbReference type="PROSITE" id="PS52029"/>
    </source>
</evidence>
<dbReference type="SUPFAM" id="SSF141523">
    <property type="entry name" value="L,D-transpeptidase catalytic domain-like"/>
    <property type="match status" value="1"/>
</dbReference>
<dbReference type="PANTHER" id="PTHR36699:SF1">
    <property type="entry name" value="L,D-TRANSPEPTIDASE YAFK-RELATED"/>
    <property type="match status" value="1"/>
</dbReference>
<organism evidence="10 11">
    <name type="scientific">Pseudodesulfovibrio senegalensis</name>
    <dbReference type="NCBI Taxonomy" id="1721087"/>
    <lineage>
        <taxon>Bacteria</taxon>
        <taxon>Pseudomonadati</taxon>
        <taxon>Thermodesulfobacteriota</taxon>
        <taxon>Desulfovibrionia</taxon>
        <taxon>Desulfovibrionales</taxon>
        <taxon>Desulfovibrionaceae</taxon>
    </lineage>
</organism>
<proteinExistence type="inferred from homology"/>
<dbReference type="Proteomes" id="UP000438699">
    <property type="component" value="Unassembled WGS sequence"/>
</dbReference>
<evidence type="ECO:0000256" key="6">
    <source>
        <dbReference type="ARBA" id="ARBA00023316"/>
    </source>
</evidence>
<name>A0A6N6N4A7_9BACT</name>
<feature type="domain" description="L,D-TPase catalytic" evidence="9">
    <location>
        <begin position="35"/>
        <end position="165"/>
    </location>
</feature>
<evidence type="ECO:0000256" key="1">
    <source>
        <dbReference type="ARBA" id="ARBA00004752"/>
    </source>
</evidence>
<dbReference type="OrthoDB" id="9809748at2"/>
<feature type="active site" description="Nucleophile" evidence="7">
    <location>
        <position position="141"/>
    </location>
</feature>
<evidence type="ECO:0000256" key="7">
    <source>
        <dbReference type="PROSITE-ProRule" id="PRU01373"/>
    </source>
</evidence>
<evidence type="ECO:0000256" key="5">
    <source>
        <dbReference type="ARBA" id="ARBA00022984"/>
    </source>
</evidence>
<dbReference type="GO" id="GO:0016740">
    <property type="term" value="F:transferase activity"/>
    <property type="evidence" value="ECO:0007669"/>
    <property type="project" value="UniProtKB-KW"/>
</dbReference>
<sequence>MRVLLVLIMALCCCPAFADDGWRPTLTSHQWVPERLLAIDKDDQRLFVLQHESPIKAVMELPCTTGQAQGDKMVRGDLRTPEGTYFLGRRIQRPLGWDLYGNIAYSLNYPNPVDRIKGKTGSGIWLHGRGKALTPRDTRGCIALKASDLESLGSDLYPGMPVVVAEDVSWKPDSGTEGKLAAELVQEVRNWARDWESRSGKFFVHFDPVAFTLSGSGDFAAYKSHKESIFRSTPWLHVMVDNVRAIAGPDYWVTCFDQFYRSPSLAQTVGKRLYWMRTAKGGWVVVGREYTRPQQDLAPQYFKVMDKRIRPVIRKWAAAWQDADMESYLSFYGTDAVQGDYRGAEAIREYKNALWEEKAPVKVTVDDVKIFPDSKGLRVDFVQEYEDASGYADRGHKTLVLAPVGDGWKIEREEWRRL</sequence>
<evidence type="ECO:0000313" key="11">
    <source>
        <dbReference type="Proteomes" id="UP000438699"/>
    </source>
</evidence>
<dbReference type="UniPathway" id="UPA00219"/>